<dbReference type="EC" id="3.6.3.27" evidence="12"/>
<dbReference type="InterPro" id="IPR011527">
    <property type="entry name" value="ABC1_TM_dom"/>
</dbReference>
<evidence type="ECO:0000313" key="12">
    <source>
        <dbReference type="EMBL" id="ABC21682.1"/>
    </source>
</evidence>
<feature type="transmembrane region" description="Helical" evidence="9">
    <location>
        <begin position="246"/>
        <end position="268"/>
    </location>
</feature>
<evidence type="ECO:0000256" key="2">
    <source>
        <dbReference type="ARBA" id="ARBA00022448"/>
    </source>
</evidence>
<reference evidence="12 13" key="1">
    <citation type="journal article" date="2011" name="Stand. Genomic Sci.">
        <title>Complete genome sequence of Rhodospirillum rubrum type strain (S1).</title>
        <authorList>
            <person name="Munk A.C."/>
            <person name="Copeland A."/>
            <person name="Lucas S."/>
            <person name="Lapidus A."/>
            <person name="Del Rio T.G."/>
            <person name="Barry K."/>
            <person name="Detter J.C."/>
            <person name="Hammon N."/>
            <person name="Israni S."/>
            <person name="Pitluck S."/>
            <person name="Brettin T."/>
            <person name="Bruce D."/>
            <person name="Han C."/>
            <person name="Tapia R."/>
            <person name="Gilna P."/>
            <person name="Schmutz J."/>
            <person name="Larimer F."/>
            <person name="Land M."/>
            <person name="Kyrpides N.C."/>
            <person name="Mavromatis K."/>
            <person name="Richardson P."/>
            <person name="Rohde M."/>
            <person name="Goker M."/>
            <person name="Klenk H.P."/>
            <person name="Zhang Y."/>
            <person name="Roberts G.P."/>
            <person name="Reslewic S."/>
            <person name="Schwartz D.C."/>
        </authorList>
    </citation>
    <scope>NUCLEOTIDE SEQUENCE [LARGE SCALE GENOMIC DNA]</scope>
    <source>
        <strain evidence="13">ATCC 11170 / ATH 1.1.1 / DSM 467 / LMG 4362 / NCIMB 8255 / S1</strain>
    </source>
</reference>
<dbReference type="HOGENOM" id="CLU_000604_84_9_5"/>
<keyword evidence="4 9" id="KW-0812">Transmembrane</keyword>
<dbReference type="GO" id="GO:0140359">
    <property type="term" value="F:ABC-type transporter activity"/>
    <property type="evidence" value="ECO:0007669"/>
    <property type="project" value="InterPro"/>
</dbReference>
<evidence type="ECO:0000259" key="11">
    <source>
        <dbReference type="PROSITE" id="PS50929"/>
    </source>
</evidence>
<proteinExistence type="predicted"/>
<dbReference type="GO" id="GO:0016887">
    <property type="term" value="F:ATP hydrolysis activity"/>
    <property type="evidence" value="ECO:0007669"/>
    <property type="project" value="InterPro"/>
</dbReference>
<dbReference type="GO" id="GO:0005886">
    <property type="term" value="C:plasma membrane"/>
    <property type="evidence" value="ECO:0007669"/>
    <property type="project" value="UniProtKB-SubCell"/>
</dbReference>
<dbReference type="PhylomeDB" id="Q2RW13"/>
<evidence type="ECO:0000256" key="5">
    <source>
        <dbReference type="ARBA" id="ARBA00022741"/>
    </source>
</evidence>
<keyword evidence="8 9" id="KW-0472">Membrane</keyword>
<feature type="domain" description="ABC transporter" evidence="10">
    <location>
        <begin position="339"/>
        <end position="573"/>
    </location>
</feature>
<dbReference type="EnsemblBacteria" id="ABC21682">
    <property type="protein sequence ID" value="ABC21682"/>
    <property type="gene ID" value="Rru_A0881"/>
</dbReference>
<evidence type="ECO:0000256" key="1">
    <source>
        <dbReference type="ARBA" id="ARBA00004651"/>
    </source>
</evidence>
<dbReference type="KEGG" id="rru:Rru_A0881"/>
<evidence type="ECO:0000313" key="13">
    <source>
        <dbReference type="Proteomes" id="UP000001929"/>
    </source>
</evidence>
<dbReference type="EMBL" id="CP000230">
    <property type="protein sequence ID" value="ABC21682.1"/>
    <property type="molecule type" value="Genomic_DNA"/>
</dbReference>
<dbReference type="SMART" id="SM00382">
    <property type="entry name" value="AAA"/>
    <property type="match status" value="1"/>
</dbReference>
<dbReference type="Gene3D" id="3.40.50.300">
    <property type="entry name" value="P-loop containing nucleotide triphosphate hydrolases"/>
    <property type="match status" value="1"/>
</dbReference>
<keyword evidence="6" id="KW-0067">ATP-binding</keyword>
<dbReference type="PROSITE" id="PS50893">
    <property type="entry name" value="ABC_TRANSPORTER_2"/>
    <property type="match status" value="1"/>
</dbReference>
<dbReference type="GO" id="GO:0005524">
    <property type="term" value="F:ATP binding"/>
    <property type="evidence" value="ECO:0007669"/>
    <property type="project" value="UniProtKB-KW"/>
</dbReference>
<sequence length="589" mass="63260">MTADEGGAGRLLALTAGRRGRFIGACLLASLGAALGLAPFFLAAWIVGEGETLSAGHTPALAVALIASLVTAPLAHGLATALAHDGAFDVLAELRERLVAKMLRLPLDTLTRVPAGSMKRMMTDDVETLELFLSHQLPDMVACISVPTLTVIALMVIDWRLALACLAVVPFLVWVQRRTLQGHGQRIGVYFRKIGEVNAAAVEFVRGIEEIRHARSGGLVAEVLRRRVEDFKAFAQEWYRLWGPPWSLYCVLVGAAPLAVIPLVLVFYTQGDMSFPVLVVGLFVATGIGGPLAKLPIYGEITHQVNGAEKRIRDMLARPEVSGGSGGMLAGSAPIGEAARFFGVSLSLGESEVLEDVSFSVPQGRLTAIVGPSGAGKSSILRLLNRSWDPTAGRIHLGGIDLSSLAVDQLSRHVALVSQEAFLFDDTVAANIRAGRPEATDEEVRAAAGQALCASFIEKALPESYETRLGEGGQRLSGGQRQRLALARALLAGSPLLLLDEATSFLDARHEADLQKAIQAIIGPKTVVVVSHRLDSTRQADHIVFVQAGRVMGEGGHERLLDRCPDYARLWDLQRRNLEWRFSTGENNR</sequence>
<feature type="transmembrane region" description="Helical" evidence="9">
    <location>
        <begin position="274"/>
        <end position="293"/>
    </location>
</feature>
<keyword evidence="3" id="KW-1003">Cell membrane</keyword>
<feature type="transmembrane region" description="Helical" evidence="9">
    <location>
        <begin position="22"/>
        <end position="48"/>
    </location>
</feature>
<dbReference type="PROSITE" id="PS50929">
    <property type="entry name" value="ABC_TM1F"/>
    <property type="match status" value="1"/>
</dbReference>
<dbReference type="SUPFAM" id="SSF52540">
    <property type="entry name" value="P-loop containing nucleoside triphosphate hydrolases"/>
    <property type="match status" value="1"/>
</dbReference>
<dbReference type="Gene3D" id="1.20.1560.10">
    <property type="entry name" value="ABC transporter type 1, transmembrane domain"/>
    <property type="match status" value="1"/>
</dbReference>
<name>Q2RW13_RHORT</name>
<evidence type="ECO:0000256" key="9">
    <source>
        <dbReference type="SAM" id="Phobius"/>
    </source>
</evidence>
<evidence type="ECO:0000259" key="10">
    <source>
        <dbReference type="PROSITE" id="PS50893"/>
    </source>
</evidence>
<dbReference type="RefSeq" id="WP_011388636.1">
    <property type="nucleotide sequence ID" value="NC_007643.1"/>
</dbReference>
<keyword evidence="7 9" id="KW-1133">Transmembrane helix</keyword>
<dbReference type="InterPro" id="IPR039421">
    <property type="entry name" value="Type_1_exporter"/>
</dbReference>
<dbReference type="SUPFAM" id="SSF90123">
    <property type="entry name" value="ABC transporter transmembrane region"/>
    <property type="match status" value="1"/>
</dbReference>
<dbReference type="Pfam" id="PF00005">
    <property type="entry name" value="ABC_tran"/>
    <property type="match status" value="1"/>
</dbReference>
<gene>
    <name evidence="12" type="ordered locus">Rru_A0881</name>
</gene>
<evidence type="ECO:0000256" key="8">
    <source>
        <dbReference type="ARBA" id="ARBA00023136"/>
    </source>
</evidence>
<comment type="subcellular location">
    <subcellularLocation>
        <location evidence="1">Cell membrane</location>
        <topology evidence="1">Multi-pass membrane protein</topology>
    </subcellularLocation>
</comment>
<dbReference type="InterPro" id="IPR003439">
    <property type="entry name" value="ABC_transporter-like_ATP-bd"/>
</dbReference>
<dbReference type="CDD" id="cd07346">
    <property type="entry name" value="ABC_6TM_exporters"/>
    <property type="match status" value="1"/>
</dbReference>
<keyword evidence="5" id="KW-0547">Nucleotide-binding</keyword>
<accession>Q2RW13</accession>
<feature type="domain" description="ABC transmembrane type-1" evidence="11">
    <location>
        <begin position="23"/>
        <end position="304"/>
    </location>
</feature>
<dbReference type="AlphaFoldDB" id="Q2RW13"/>
<dbReference type="eggNOG" id="COG1132">
    <property type="taxonomic scope" value="Bacteria"/>
</dbReference>
<organism evidence="12 13">
    <name type="scientific">Rhodospirillum rubrum (strain ATCC 11170 / ATH 1.1.1 / DSM 467 / LMG 4362 / NCIMB 8255 / S1)</name>
    <dbReference type="NCBI Taxonomy" id="269796"/>
    <lineage>
        <taxon>Bacteria</taxon>
        <taxon>Pseudomonadati</taxon>
        <taxon>Pseudomonadota</taxon>
        <taxon>Alphaproteobacteria</taxon>
        <taxon>Rhodospirillales</taxon>
        <taxon>Rhodospirillaceae</taxon>
        <taxon>Rhodospirillum</taxon>
    </lineage>
</organism>
<keyword evidence="2" id="KW-0813">Transport</keyword>
<keyword evidence="13" id="KW-1185">Reference proteome</keyword>
<feature type="transmembrane region" description="Helical" evidence="9">
    <location>
        <begin position="60"/>
        <end position="83"/>
    </location>
</feature>
<evidence type="ECO:0000256" key="7">
    <source>
        <dbReference type="ARBA" id="ARBA00022989"/>
    </source>
</evidence>
<dbReference type="PANTHER" id="PTHR24221">
    <property type="entry name" value="ATP-BINDING CASSETTE SUB-FAMILY B"/>
    <property type="match status" value="1"/>
</dbReference>
<dbReference type="PROSITE" id="PS00211">
    <property type="entry name" value="ABC_TRANSPORTER_1"/>
    <property type="match status" value="1"/>
</dbReference>
<feature type="transmembrane region" description="Helical" evidence="9">
    <location>
        <begin position="149"/>
        <end position="175"/>
    </location>
</feature>
<dbReference type="PATRIC" id="fig|269796.9.peg.937"/>
<dbReference type="InterPro" id="IPR036640">
    <property type="entry name" value="ABC1_TM_sf"/>
</dbReference>
<protein>
    <submittedName>
        <fullName evidence="12">ABC transporter component</fullName>
        <ecNumber evidence="12">3.6.3.27</ecNumber>
    </submittedName>
</protein>
<evidence type="ECO:0000256" key="6">
    <source>
        <dbReference type="ARBA" id="ARBA00022840"/>
    </source>
</evidence>
<dbReference type="Proteomes" id="UP000001929">
    <property type="component" value="Chromosome"/>
</dbReference>
<evidence type="ECO:0000256" key="4">
    <source>
        <dbReference type="ARBA" id="ARBA00022692"/>
    </source>
</evidence>
<dbReference type="GO" id="GO:0034040">
    <property type="term" value="F:ATPase-coupled lipid transmembrane transporter activity"/>
    <property type="evidence" value="ECO:0007669"/>
    <property type="project" value="TreeGrafter"/>
</dbReference>
<dbReference type="PANTHER" id="PTHR24221:SF654">
    <property type="entry name" value="ATP-BINDING CASSETTE SUB-FAMILY B MEMBER 6"/>
    <property type="match status" value="1"/>
</dbReference>
<keyword evidence="12" id="KW-0378">Hydrolase</keyword>
<dbReference type="InterPro" id="IPR003593">
    <property type="entry name" value="AAA+_ATPase"/>
</dbReference>
<dbReference type="Pfam" id="PF00664">
    <property type="entry name" value="ABC_membrane"/>
    <property type="match status" value="1"/>
</dbReference>
<evidence type="ECO:0000256" key="3">
    <source>
        <dbReference type="ARBA" id="ARBA00022475"/>
    </source>
</evidence>
<dbReference type="FunFam" id="3.40.50.300:FF:000221">
    <property type="entry name" value="Multidrug ABC transporter ATP-binding protein"/>
    <property type="match status" value="1"/>
</dbReference>
<dbReference type="STRING" id="269796.Rru_A0881"/>
<dbReference type="InterPro" id="IPR017871">
    <property type="entry name" value="ABC_transporter-like_CS"/>
</dbReference>
<dbReference type="InterPro" id="IPR027417">
    <property type="entry name" value="P-loop_NTPase"/>
</dbReference>